<evidence type="ECO:0000313" key="2">
    <source>
        <dbReference type="EMBL" id="KKR11562.1"/>
    </source>
</evidence>
<accession>A0A0G0RCZ6</accession>
<name>A0A0G0RCZ6_9BACT</name>
<sequence>MKYTVKVVYIICSLFFLMYLLLPNPDFPEKLPESIQSFEPADIETAFRRGYYTDLIREEVMKYYLQQIKYVTPFGKYMPTYSLNYPPEEAQVLIRDQARSTFLEELVHPFRESFFINGFEPKLDKDKIFVSDKSWRQKIIVRYAPSMAIFRVLAGLLIVSIIPIIYIEYKKVFTELLQVAKK</sequence>
<feature type="transmembrane region" description="Helical" evidence="1">
    <location>
        <begin position="6"/>
        <end position="22"/>
    </location>
</feature>
<comment type="caution">
    <text evidence="2">The sequence shown here is derived from an EMBL/GenBank/DDBJ whole genome shotgun (WGS) entry which is preliminary data.</text>
</comment>
<dbReference type="AlphaFoldDB" id="A0A0G0RCZ6"/>
<reference evidence="2 3" key="1">
    <citation type="journal article" date="2015" name="Nature">
        <title>rRNA introns, odd ribosomes, and small enigmatic genomes across a large radiation of phyla.</title>
        <authorList>
            <person name="Brown C.T."/>
            <person name="Hug L.A."/>
            <person name="Thomas B.C."/>
            <person name="Sharon I."/>
            <person name="Castelle C.J."/>
            <person name="Singh A."/>
            <person name="Wilkins M.J."/>
            <person name="Williams K.H."/>
            <person name="Banfield J.F."/>
        </authorList>
    </citation>
    <scope>NUCLEOTIDE SEQUENCE [LARGE SCALE GENOMIC DNA]</scope>
</reference>
<organism evidence="2 3">
    <name type="scientific">Candidatus Woesebacteria bacterium GW2011_GWA1_39_21b</name>
    <dbReference type="NCBI Taxonomy" id="1618551"/>
    <lineage>
        <taxon>Bacteria</taxon>
        <taxon>Candidatus Woeseibacteriota</taxon>
    </lineage>
</organism>
<gene>
    <name evidence="2" type="ORF">UT40_C0034G0005</name>
</gene>
<keyword evidence="1" id="KW-0812">Transmembrane</keyword>
<protein>
    <submittedName>
        <fullName evidence="2">Uncharacterized protein</fullName>
    </submittedName>
</protein>
<dbReference type="Proteomes" id="UP000034690">
    <property type="component" value="Unassembled WGS sequence"/>
</dbReference>
<proteinExistence type="predicted"/>
<dbReference type="EMBL" id="LBWQ01000034">
    <property type="protein sequence ID" value="KKR11562.1"/>
    <property type="molecule type" value="Genomic_DNA"/>
</dbReference>
<evidence type="ECO:0000313" key="3">
    <source>
        <dbReference type="Proteomes" id="UP000034690"/>
    </source>
</evidence>
<feature type="transmembrane region" description="Helical" evidence="1">
    <location>
        <begin position="148"/>
        <end position="167"/>
    </location>
</feature>
<evidence type="ECO:0000256" key="1">
    <source>
        <dbReference type="SAM" id="Phobius"/>
    </source>
</evidence>
<keyword evidence="1" id="KW-0472">Membrane</keyword>
<keyword evidence="1" id="KW-1133">Transmembrane helix</keyword>